<dbReference type="Proteomes" id="UP000199699">
    <property type="component" value="Unassembled WGS sequence"/>
</dbReference>
<dbReference type="AlphaFoldDB" id="A0A1C6SAJ8"/>
<evidence type="ECO:0000313" key="2">
    <source>
        <dbReference type="EMBL" id="SCL26500.1"/>
    </source>
</evidence>
<feature type="transmembrane region" description="Helical" evidence="1">
    <location>
        <begin position="7"/>
        <end position="31"/>
    </location>
</feature>
<keyword evidence="1" id="KW-0812">Transmembrane</keyword>
<proteinExistence type="predicted"/>
<organism evidence="2 3">
    <name type="scientific">Micromonospora nigra</name>
    <dbReference type="NCBI Taxonomy" id="145857"/>
    <lineage>
        <taxon>Bacteria</taxon>
        <taxon>Bacillati</taxon>
        <taxon>Actinomycetota</taxon>
        <taxon>Actinomycetes</taxon>
        <taxon>Micromonosporales</taxon>
        <taxon>Micromonosporaceae</taxon>
        <taxon>Micromonospora</taxon>
    </lineage>
</organism>
<keyword evidence="3" id="KW-1185">Reference proteome</keyword>
<gene>
    <name evidence="2" type="ORF">GA0070616_3320</name>
</gene>
<evidence type="ECO:0000313" key="3">
    <source>
        <dbReference type="Proteomes" id="UP000199699"/>
    </source>
</evidence>
<reference evidence="2 3" key="1">
    <citation type="submission" date="2016-06" db="EMBL/GenBank/DDBJ databases">
        <authorList>
            <person name="Kjaerup R.B."/>
            <person name="Dalgaard T.S."/>
            <person name="Juul-Madsen H.R."/>
        </authorList>
    </citation>
    <scope>NUCLEOTIDE SEQUENCE [LARGE SCALE GENOMIC DNA]</scope>
    <source>
        <strain evidence="2 3">DSM 43818</strain>
    </source>
</reference>
<name>A0A1C6SAJ8_9ACTN</name>
<dbReference type="EMBL" id="FMHT01000003">
    <property type="protein sequence ID" value="SCL26500.1"/>
    <property type="molecule type" value="Genomic_DNA"/>
</dbReference>
<protein>
    <submittedName>
        <fullName evidence="2">Uncharacterized protein</fullName>
    </submittedName>
</protein>
<feature type="transmembrane region" description="Helical" evidence="1">
    <location>
        <begin position="37"/>
        <end position="60"/>
    </location>
</feature>
<keyword evidence="1" id="KW-0472">Membrane</keyword>
<evidence type="ECO:0000256" key="1">
    <source>
        <dbReference type="SAM" id="Phobius"/>
    </source>
</evidence>
<accession>A0A1C6SAJ8</accession>
<keyword evidence="1" id="KW-1133">Transmembrane helix</keyword>
<sequence length="64" mass="6344">MNASTRPLWLAVMILVSLMAGVAAGVIAWIGNLTPQAAILVGGSTFGGSVLLLLAMAGFLTAGS</sequence>